<keyword evidence="2" id="KW-0812">Transmembrane</keyword>
<keyword evidence="2" id="KW-1133">Transmembrane helix</keyword>
<feature type="transmembrane region" description="Helical" evidence="2">
    <location>
        <begin position="226"/>
        <end position="247"/>
    </location>
</feature>
<evidence type="ECO:0008006" key="5">
    <source>
        <dbReference type="Google" id="ProtNLM"/>
    </source>
</evidence>
<feature type="transmembrane region" description="Helical" evidence="2">
    <location>
        <begin position="199"/>
        <end position="219"/>
    </location>
</feature>
<keyword evidence="4" id="KW-1185">Reference proteome</keyword>
<evidence type="ECO:0000256" key="1">
    <source>
        <dbReference type="SAM" id="MobiDB-lite"/>
    </source>
</evidence>
<feature type="transmembrane region" description="Helical" evidence="2">
    <location>
        <begin position="58"/>
        <end position="77"/>
    </location>
</feature>
<feature type="transmembrane region" description="Helical" evidence="2">
    <location>
        <begin position="173"/>
        <end position="193"/>
    </location>
</feature>
<dbReference type="InParanoid" id="A0A543AVU1"/>
<feature type="transmembrane region" description="Helical" evidence="2">
    <location>
        <begin position="253"/>
        <end position="270"/>
    </location>
</feature>
<dbReference type="OrthoDB" id="5177522at2"/>
<evidence type="ECO:0000313" key="3">
    <source>
        <dbReference type="EMBL" id="TQL76699.1"/>
    </source>
</evidence>
<feature type="transmembrane region" description="Helical" evidence="2">
    <location>
        <begin position="143"/>
        <end position="161"/>
    </location>
</feature>
<dbReference type="AlphaFoldDB" id="A0A543AVU1"/>
<reference evidence="3 4" key="1">
    <citation type="submission" date="2019-06" db="EMBL/GenBank/DDBJ databases">
        <title>Sequencing the genomes of 1000 actinobacteria strains.</title>
        <authorList>
            <person name="Klenk H.-P."/>
        </authorList>
    </citation>
    <scope>NUCLEOTIDE SEQUENCE [LARGE SCALE GENOMIC DNA]</scope>
    <source>
        <strain evidence="3 4">DSM 45928</strain>
    </source>
</reference>
<keyword evidence="2" id="KW-0472">Membrane</keyword>
<evidence type="ECO:0000313" key="4">
    <source>
        <dbReference type="Proteomes" id="UP000317043"/>
    </source>
</evidence>
<dbReference type="RefSeq" id="WP_142038481.1">
    <property type="nucleotide sequence ID" value="NZ_JBHTGS010000001.1"/>
</dbReference>
<evidence type="ECO:0000256" key="2">
    <source>
        <dbReference type="SAM" id="Phobius"/>
    </source>
</evidence>
<dbReference type="EMBL" id="VFOW01000001">
    <property type="protein sequence ID" value="TQL76699.1"/>
    <property type="molecule type" value="Genomic_DNA"/>
</dbReference>
<dbReference type="Proteomes" id="UP000317043">
    <property type="component" value="Unassembled WGS sequence"/>
</dbReference>
<sequence>MSETAPAADKRPLKPYTKYFVLFIALTIGSVWALTLFYLAAYDFAVATLGELELRNPVVVIILHSPAIAAFLIFLLYDGPRGLANFFRSLVPRKKDLLWIPVLLVLMFGYIFAIRYLCMLFGIDVPPETETPLEMVLTFLELFYMEIGMVAIAIGWFGFFLPLMHRITKNHITAGIATGMGIAVFVAPGNVFASFDLAIAWPLYASQLCVLCIGMSFLLSRMKGNVLFFLLPFWASASGSAMQLYYFAVPTQFVQLVVFAILATILYFVLKSQARGGELDPRHTFPEYLENSYTVRMGSVVPGVGDKSRQLDPRSDTELVGASRETSA</sequence>
<name>A0A543AVU1_9ACTN</name>
<comment type="caution">
    <text evidence="3">The sequence shown here is derived from an EMBL/GenBank/DDBJ whole genome shotgun (WGS) entry which is preliminary data.</text>
</comment>
<feature type="compositionally biased region" description="Basic and acidic residues" evidence="1">
    <location>
        <begin position="306"/>
        <end position="317"/>
    </location>
</feature>
<feature type="region of interest" description="Disordered" evidence="1">
    <location>
        <begin position="304"/>
        <end position="328"/>
    </location>
</feature>
<organism evidence="3 4">
    <name type="scientific">Stackebrandtia endophytica</name>
    <dbReference type="NCBI Taxonomy" id="1496996"/>
    <lineage>
        <taxon>Bacteria</taxon>
        <taxon>Bacillati</taxon>
        <taxon>Actinomycetota</taxon>
        <taxon>Actinomycetes</taxon>
        <taxon>Glycomycetales</taxon>
        <taxon>Glycomycetaceae</taxon>
        <taxon>Stackebrandtia</taxon>
    </lineage>
</organism>
<gene>
    <name evidence="3" type="ORF">FB566_2234</name>
</gene>
<feature type="transmembrane region" description="Helical" evidence="2">
    <location>
        <begin position="19"/>
        <end position="38"/>
    </location>
</feature>
<proteinExistence type="predicted"/>
<protein>
    <recommendedName>
        <fullName evidence="5">CAAX prenyl protease-like protein</fullName>
    </recommendedName>
</protein>
<feature type="transmembrane region" description="Helical" evidence="2">
    <location>
        <begin position="98"/>
        <end position="123"/>
    </location>
</feature>
<accession>A0A543AVU1</accession>